<feature type="domain" description="C2H2-type" evidence="8">
    <location>
        <begin position="108"/>
        <end position="135"/>
    </location>
</feature>
<sequence>MDFRKFDFEIEASPDDDSYISSQVASNTSIQDALKGFSKTSNSGSSQTTTPQSHLTSKPVSLDLCLQLNLLNDEESAKDIIGFSISSTSESSNEPTAQPATTRIPRVFPCNFCQRKFFSSQALGGHQNAHKRERSLAKRAMRMGMFTEKYASLAALPLHGSSFRSLGIKAHSSMHHYTVPQGNPFDIRTSARFEHGYASNQPIYIEDEAELIWPGSYSNEVLTNSSSLNFVETTLSPDKHPILEREPDLTLRL</sequence>
<accession>A0AAV3QTX1</accession>
<dbReference type="GO" id="GO:0009788">
    <property type="term" value="P:negative regulation of abscisic acid-activated signaling pathway"/>
    <property type="evidence" value="ECO:0007669"/>
    <property type="project" value="InterPro"/>
</dbReference>
<dbReference type="GO" id="GO:0008270">
    <property type="term" value="F:zinc ion binding"/>
    <property type="evidence" value="ECO:0007669"/>
    <property type="project" value="UniProtKB-KW"/>
</dbReference>
<feature type="compositionally biased region" description="Polar residues" evidence="7">
    <location>
        <begin position="38"/>
        <end position="56"/>
    </location>
</feature>
<dbReference type="PANTHER" id="PTHR47287">
    <property type="entry name" value="C2H2 AND C2HC ZINC FINGERS SUPERFAMILY PROTEIN"/>
    <property type="match status" value="1"/>
</dbReference>
<dbReference type="SUPFAM" id="SSF57667">
    <property type="entry name" value="beta-beta-alpha zinc fingers"/>
    <property type="match status" value="1"/>
</dbReference>
<dbReference type="PROSITE" id="PS00028">
    <property type="entry name" value="ZINC_FINGER_C2H2_1"/>
    <property type="match status" value="1"/>
</dbReference>
<evidence type="ECO:0000256" key="1">
    <source>
        <dbReference type="ARBA" id="ARBA00004123"/>
    </source>
</evidence>
<evidence type="ECO:0000256" key="6">
    <source>
        <dbReference type="PROSITE-ProRule" id="PRU00042"/>
    </source>
</evidence>
<feature type="region of interest" description="Disordered" evidence="7">
    <location>
        <begin position="35"/>
        <end position="56"/>
    </location>
</feature>
<protein>
    <recommendedName>
        <fullName evidence="8">C2H2-type domain-containing protein</fullName>
    </recommendedName>
</protein>
<comment type="subcellular location">
    <subcellularLocation>
        <location evidence="1">Nucleus</location>
    </subcellularLocation>
</comment>
<evidence type="ECO:0000313" key="10">
    <source>
        <dbReference type="Proteomes" id="UP001454036"/>
    </source>
</evidence>
<keyword evidence="4" id="KW-0862">Zinc</keyword>
<dbReference type="PROSITE" id="PS50157">
    <property type="entry name" value="ZINC_FINGER_C2H2_2"/>
    <property type="match status" value="1"/>
</dbReference>
<dbReference type="InterPro" id="IPR036236">
    <property type="entry name" value="Znf_C2H2_sf"/>
</dbReference>
<reference evidence="9 10" key="1">
    <citation type="submission" date="2024-01" db="EMBL/GenBank/DDBJ databases">
        <title>The complete chloroplast genome sequence of Lithospermum erythrorhizon: insights into the phylogenetic relationship among Boraginaceae species and the maternal lineages of purple gromwells.</title>
        <authorList>
            <person name="Okada T."/>
            <person name="Watanabe K."/>
        </authorList>
    </citation>
    <scope>NUCLEOTIDE SEQUENCE [LARGE SCALE GENOMIC DNA]</scope>
</reference>
<evidence type="ECO:0000313" key="9">
    <source>
        <dbReference type="EMBL" id="GAA0166681.1"/>
    </source>
</evidence>
<keyword evidence="3 6" id="KW-0863">Zinc-finger</keyword>
<dbReference type="EMBL" id="BAABME010022821">
    <property type="protein sequence ID" value="GAA0166681.1"/>
    <property type="molecule type" value="Genomic_DNA"/>
</dbReference>
<dbReference type="Gene3D" id="3.30.160.60">
    <property type="entry name" value="Classic Zinc Finger"/>
    <property type="match status" value="1"/>
</dbReference>
<gene>
    <name evidence="9" type="ORF">LIER_40236</name>
</gene>
<dbReference type="GO" id="GO:0005634">
    <property type="term" value="C:nucleus"/>
    <property type="evidence" value="ECO:0007669"/>
    <property type="project" value="UniProtKB-SubCell"/>
</dbReference>
<keyword evidence="5" id="KW-0539">Nucleus</keyword>
<evidence type="ECO:0000256" key="4">
    <source>
        <dbReference type="ARBA" id="ARBA00022833"/>
    </source>
</evidence>
<dbReference type="AlphaFoldDB" id="A0AAV3QTX1"/>
<organism evidence="9 10">
    <name type="scientific">Lithospermum erythrorhizon</name>
    <name type="common">Purple gromwell</name>
    <name type="synonym">Lithospermum officinale var. erythrorhizon</name>
    <dbReference type="NCBI Taxonomy" id="34254"/>
    <lineage>
        <taxon>Eukaryota</taxon>
        <taxon>Viridiplantae</taxon>
        <taxon>Streptophyta</taxon>
        <taxon>Embryophyta</taxon>
        <taxon>Tracheophyta</taxon>
        <taxon>Spermatophyta</taxon>
        <taxon>Magnoliopsida</taxon>
        <taxon>eudicotyledons</taxon>
        <taxon>Gunneridae</taxon>
        <taxon>Pentapetalae</taxon>
        <taxon>asterids</taxon>
        <taxon>lamiids</taxon>
        <taxon>Boraginales</taxon>
        <taxon>Boraginaceae</taxon>
        <taxon>Boraginoideae</taxon>
        <taxon>Lithospermeae</taxon>
        <taxon>Lithospermum</taxon>
    </lineage>
</organism>
<keyword evidence="2" id="KW-0479">Metal-binding</keyword>
<keyword evidence="10" id="KW-1185">Reference proteome</keyword>
<evidence type="ECO:0000256" key="5">
    <source>
        <dbReference type="ARBA" id="ARBA00023242"/>
    </source>
</evidence>
<dbReference type="FunFam" id="3.30.160.60:FF:001366">
    <property type="entry name" value="Zinc finger protein 2"/>
    <property type="match status" value="1"/>
</dbReference>
<evidence type="ECO:0000256" key="3">
    <source>
        <dbReference type="ARBA" id="ARBA00022771"/>
    </source>
</evidence>
<proteinExistence type="predicted"/>
<evidence type="ECO:0000256" key="7">
    <source>
        <dbReference type="SAM" id="MobiDB-lite"/>
    </source>
</evidence>
<evidence type="ECO:0000256" key="2">
    <source>
        <dbReference type="ARBA" id="ARBA00022723"/>
    </source>
</evidence>
<comment type="caution">
    <text evidence="9">The sequence shown here is derived from an EMBL/GenBank/DDBJ whole genome shotgun (WGS) entry which is preliminary data.</text>
</comment>
<name>A0AAV3QTX1_LITER</name>
<dbReference type="InterPro" id="IPR044246">
    <property type="entry name" value="ZFP3-like"/>
</dbReference>
<dbReference type="PANTHER" id="PTHR47287:SF18">
    <property type="entry name" value="TRANSCRIPTION FACTOR C2H2 FAMILY"/>
    <property type="match status" value="1"/>
</dbReference>
<evidence type="ECO:0000259" key="8">
    <source>
        <dbReference type="PROSITE" id="PS50157"/>
    </source>
</evidence>
<dbReference type="Proteomes" id="UP001454036">
    <property type="component" value="Unassembled WGS sequence"/>
</dbReference>
<dbReference type="InterPro" id="IPR013087">
    <property type="entry name" value="Znf_C2H2_type"/>
</dbReference>